<organism evidence="2 3">
    <name type="scientific">Streptomyces celluloflavus</name>
    <dbReference type="NCBI Taxonomy" id="58344"/>
    <lineage>
        <taxon>Bacteria</taxon>
        <taxon>Bacillati</taxon>
        <taxon>Actinomycetota</taxon>
        <taxon>Actinomycetes</taxon>
        <taxon>Kitasatosporales</taxon>
        <taxon>Streptomycetaceae</taxon>
        <taxon>Streptomyces</taxon>
    </lineage>
</organism>
<evidence type="ECO:0000313" key="3">
    <source>
        <dbReference type="Proteomes" id="UP001610990"/>
    </source>
</evidence>
<evidence type="ECO:0000313" key="2">
    <source>
        <dbReference type="EMBL" id="MFH8589323.1"/>
    </source>
</evidence>
<protein>
    <submittedName>
        <fullName evidence="2">Endonuclease</fullName>
    </submittedName>
</protein>
<reference evidence="2 3" key="1">
    <citation type="submission" date="2024-10" db="EMBL/GenBank/DDBJ databases">
        <title>The Natural Products Discovery Center: Release of the First 8490 Sequenced Strains for Exploring Actinobacteria Biosynthetic Diversity.</title>
        <authorList>
            <person name="Kalkreuter E."/>
            <person name="Kautsar S.A."/>
            <person name="Yang D."/>
            <person name="Bader C.D."/>
            <person name="Teijaro C.N."/>
            <person name="Fluegel L."/>
            <person name="Davis C.M."/>
            <person name="Simpson J.R."/>
            <person name="Lauterbach L."/>
            <person name="Steele A.D."/>
            <person name="Gui C."/>
            <person name="Meng S."/>
            <person name="Li G."/>
            <person name="Viehrig K."/>
            <person name="Ye F."/>
            <person name="Su P."/>
            <person name="Kiefer A.F."/>
            <person name="Nichols A."/>
            <person name="Cepeda A.J."/>
            <person name="Yan W."/>
            <person name="Fan B."/>
            <person name="Jiang Y."/>
            <person name="Adhikari A."/>
            <person name="Zheng C.-J."/>
            <person name="Schuster L."/>
            <person name="Cowan T.M."/>
            <person name="Smanski M.J."/>
            <person name="Chevrette M.G."/>
            <person name="De Carvalho L.P.S."/>
            <person name="Shen B."/>
        </authorList>
    </citation>
    <scope>NUCLEOTIDE SEQUENCE [LARGE SCALE GENOMIC DNA]</scope>
    <source>
        <strain evidence="2 3">NPDC018013</strain>
    </source>
</reference>
<dbReference type="Proteomes" id="UP001610990">
    <property type="component" value="Unassembled WGS sequence"/>
</dbReference>
<sequence>MKSDEIVAELLSAHGQTYAEEAGIALRDKPAPLYQLLVFTTLCSIRIKAETATHAARELFAAGFRTSRAMADSGWQDRVDALGRAHYVRYDESTATALGKGADMVLERWHGDLRRMHEESGGDLGKLQELLREVPRIGPVGANIFCREVQAVWPHLRPFFDERTCETAKSLGLPHTPDGLGRLTQPEDHVRFAAALVRVGLSKGAAQETPSRVSRWGLSSPSRRRTAGQTGR</sequence>
<comment type="caution">
    <text evidence="2">The sequence shown here is derived from an EMBL/GenBank/DDBJ whole genome shotgun (WGS) entry which is preliminary data.</text>
</comment>
<dbReference type="SUPFAM" id="SSF48150">
    <property type="entry name" value="DNA-glycosylase"/>
    <property type="match status" value="1"/>
</dbReference>
<proteinExistence type="predicted"/>
<evidence type="ECO:0000256" key="1">
    <source>
        <dbReference type="SAM" id="MobiDB-lite"/>
    </source>
</evidence>
<keyword evidence="3" id="KW-1185">Reference proteome</keyword>
<gene>
    <name evidence="2" type="ORF">ACH4GP_33955</name>
</gene>
<keyword evidence="2" id="KW-0540">Nuclease</keyword>
<dbReference type="RefSeq" id="WP_397676349.1">
    <property type="nucleotide sequence ID" value="NZ_JBIRGH010000031.1"/>
</dbReference>
<name>A0ABW7RQ55_9ACTN</name>
<dbReference type="GO" id="GO:0004519">
    <property type="term" value="F:endonuclease activity"/>
    <property type="evidence" value="ECO:0007669"/>
    <property type="project" value="UniProtKB-KW"/>
</dbReference>
<accession>A0ABW7RQ55</accession>
<dbReference type="InterPro" id="IPR011257">
    <property type="entry name" value="DNA_glycosylase"/>
</dbReference>
<dbReference type="EMBL" id="JBIRGH010000031">
    <property type="protein sequence ID" value="MFH8589323.1"/>
    <property type="molecule type" value="Genomic_DNA"/>
</dbReference>
<keyword evidence="2" id="KW-0255">Endonuclease</keyword>
<keyword evidence="2" id="KW-0378">Hydrolase</keyword>
<feature type="region of interest" description="Disordered" evidence="1">
    <location>
        <begin position="208"/>
        <end position="232"/>
    </location>
</feature>